<accession>A0A5M9ZKL3</accession>
<sequence length="113" mass="11828">MAKDTLERIALDWDGGVIGDAEARRRAADVPRPVRHADVTPFGDGGWLEGDPADDPGVVDALEYAGRIGPGRADAFWAMLDPKAADAADARRRAAAAAAPLGSVIDWPGADPR</sequence>
<evidence type="ECO:0000313" key="2">
    <source>
        <dbReference type="EMBL" id="KAA8828167.1"/>
    </source>
</evidence>
<dbReference type="Proteomes" id="UP000410049">
    <property type="component" value="Unassembled WGS sequence"/>
</dbReference>
<organism evidence="2 3">
    <name type="scientific">Bifidobacterium myosotis</name>
    <dbReference type="NCBI Taxonomy" id="1630166"/>
    <lineage>
        <taxon>Bacteria</taxon>
        <taxon>Bacillati</taxon>
        <taxon>Actinomycetota</taxon>
        <taxon>Actinomycetes</taxon>
        <taxon>Bifidobacteriales</taxon>
        <taxon>Bifidobacteriaceae</taxon>
        <taxon>Bifidobacterium</taxon>
    </lineage>
</organism>
<evidence type="ECO:0000313" key="3">
    <source>
        <dbReference type="Proteomes" id="UP000410049"/>
    </source>
</evidence>
<dbReference type="EMBL" id="RZUH01000004">
    <property type="protein sequence ID" value="KAA8828167.1"/>
    <property type="molecule type" value="Genomic_DNA"/>
</dbReference>
<name>A0A5M9ZKL3_9BIFI</name>
<protein>
    <submittedName>
        <fullName evidence="2">Uncharacterized protein</fullName>
    </submittedName>
</protein>
<feature type="region of interest" description="Disordered" evidence="1">
    <location>
        <begin position="29"/>
        <end position="50"/>
    </location>
</feature>
<dbReference type="RefSeq" id="WP_150379334.1">
    <property type="nucleotide sequence ID" value="NZ_RZUH01000004.1"/>
</dbReference>
<evidence type="ECO:0000256" key="1">
    <source>
        <dbReference type="SAM" id="MobiDB-lite"/>
    </source>
</evidence>
<gene>
    <name evidence="2" type="ORF">EMO91_06930</name>
</gene>
<reference evidence="2 3" key="1">
    <citation type="journal article" date="2019" name="Syst. Appl. Microbiol.">
        <title>Characterization of Bifidobacterium species in feaces of the Egyptian fruit bat: Description of B. vespertilionis sp. nov. and B. rousetti sp. nov.</title>
        <authorList>
            <person name="Modesto M."/>
            <person name="Satti M."/>
            <person name="Watanabe K."/>
            <person name="Puglisi E."/>
            <person name="Morelli L."/>
            <person name="Huang C.-H."/>
            <person name="Liou J.-S."/>
            <person name="Miyashita M."/>
            <person name="Tamura T."/>
            <person name="Saito S."/>
            <person name="Mori K."/>
            <person name="Huang L."/>
            <person name="Sciavilla P."/>
            <person name="Sandri C."/>
            <person name="Spiezio C."/>
            <person name="Vitali F."/>
            <person name="Cavalieri D."/>
            <person name="Perpetuini G."/>
            <person name="Tofalo R."/>
            <person name="Bonetti A."/>
            <person name="Arita M."/>
            <person name="Mattarelli P."/>
        </authorList>
    </citation>
    <scope>NUCLEOTIDE SEQUENCE [LARGE SCALE GENOMIC DNA]</scope>
    <source>
        <strain evidence="2 3">RST17</strain>
    </source>
</reference>
<dbReference type="AlphaFoldDB" id="A0A5M9ZKL3"/>
<comment type="caution">
    <text evidence="2">The sequence shown here is derived from an EMBL/GenBank/DDBJ whole genome shotgun (WGS) entry which is preliminary data.</text>
</comment>
<proteinExistence type="predicted"/>